<dbReference type="Proteomes" id="UP000182373">
    <property type="component" value="Chromosome"/>
</dbReference>
<dbReference type="InterPro" id="IPR025127">
    <property type="entry name" value="DUF4054"/>
</dbReference>
<dbReference type="Pfam" id="PF13262">
    <property type="entry name" value="DUF4054"/>
    <property type="match status" value="1"/>
</dbReference>
<dbReference type="AlphaFoldDB" id="A0AAC9KAN2"/>
<protein>
    <submittedName>
        <fullName evidence="1">Secreted protein</fullName>
    </submittedName>
</protein>
<name>A0AAC9KAN2_9PROT</name>
<sequence length="130" mass="13278">MGDASAPYPAPVLLAILAPEFADVPAQAVTDALGVAAAHCPTTLSPGRRQEAMALYAAWLLSLRASSLSGGGAAGAGQALRREREGDLEIEYLPRALTGAEAEAAGNYRARYEALLRSLSTGAVLTGEPG</sequence>
<accession>A0AAC9KAN2</accession>
<organism evidence="1 2">
    <name type="scientific">Granulibacter bethesdensis</name>
    <dbReference type="NCBI Taxonomy" id="364410"/>
    <lineage>
        <taxon>Bacteria</taxon>
        <taxon>Pseudomonadati</taxon>
        <taxon>Pseudomonadota</taxon>
        <taxon>Alphaproteobacteria</taxon>
        <taxon>Acetobacterales</taxon>
        <taxon>Acetobacteraceae</taxon>
        <taxon>Granulibacter</taxon>
    </lineage>
</organism>
<reference evidence="2" key="1">
    <citation type="submission" date="2016-11" db="EMBL/GenBank/DDBJ databases">
        <title>Comparative genomic and phenotypic analysis of Granulibacter bethesdensis clinical isolates from patients with chronic granulomatous disease.</title>
        <authorList>
            <person name="Zarember K.A."/>
            <person name="Porcella S.F."/>
            <person name="Chu J."/>
            <person name="Ding L."/>
            <person name="Dahlstrom E."/>
            <person name="Barbian K."/>
            <person name="Martens C."/>
            <person name="Sykora L."/>
            <person name="Kramer S."/>
            <person name="Pettinato A.M."/>
            <person name="Hong H."/>
            <person name="Wald G."/>
            <person name="Berg L.J."/>
            <person name="Rogge L.S."/>
            <person name="Greenberg D.E."/>
            <person name="Falcone E.L."/>
            <person name="Neves J.F."/>
            <person name="Simoes M.J."/>
            <person name="Casal M."/>
            <person name="Rodriguez-Lopez F.C."/>
            <person name="Zelazny A."/>
            <person name="Gallin J.I."/>
            <person name="Holland S.M."/>
        </authorList>
    </citation>
    <scope>NUCLEOTIDE SEQUENCE [LARGE SCALE GENOMIC DNA]</scope>
    <source>
        <strain evidence="2">NIH9.1</strain>
    </source>
</reference>
<dbReference type="EMBL" id="CP018191">
    <property type="protein sequence ID" value="APH54867.1"/>
    <property type="molecule type" value="Genomic_DNA"/>
</dbReference>
<dbReference type="RefSeq" id="WP_072572809.1">
    <property type="nucleotide sequence ID" value="NZ_CP018191.1"/>
</dbReference>
<proteinExistence type="predicted"/>
<evidence type="ECO:0000313" key="2">
    <source>
        <dbReference type="Proteomes" id="UP000182373"/>
    </source>
</evidence>
<gene>
    <name evidence="1" type="ORF">GbCGDNIH9_1578</name>
</gene>
<evidence type="ECO:0000313" key="1">
    <source>
        <dbReference type="EMBL" id="APH54867.1"/>
    </source>
</evidence>